<dbReference type="InterPro" id="IPR010982">
    <property type="entry name" value="Lambda_DNA-bd_dom_sf"/>
</dbReference>
<keyword evidence="1" id="KW-0238">DNA-binding</keyword>
<dbReference type="EMBL" id="GL871149">
    <property type="protein sequence ID" value="EGC33278.1"/>
    <property type="molecule type" value="Genomic_DNA"/>
</dbReference>
<proteinExistence type="predicted"/>
<keyword evidence="4" id="KW-1185">Reference proteome</keyword>
<dbReference type="OrthoDB" id="10253401at2759"/>
<reference evidence="4" key="1">
    <citation type="journal article" date="2011" name="Genome Biol.">
        <title>Comparative genomics of the social amoebae Dictyostelium discoideum and Dictyostelium purpureum.</title>
        <authorList>
            <consortium name="US DOE Joint Genome Institute (JGI-PGF)"/>
            <person name="Sucgang R."/>
            <person name="Kuo A."/>
            <person name="Tian X."/>
            <person name="Salerno W."/>
            <person name="Parikh A."/>
            <person name="Feasley C.L."/>
            <person name="Dalin E."/>
            <person name="Tu H."/>
            <person name="Huang E."/>
            <person name="Barry K."/>
            <person name="Lindquist E."/>
            <person name="Shapiro H."/>
            <person name="Bruce D."/>
            <person name="Schmutz J."/>
            <person name="Salamov A."/>
            <person name="Fey P."/>
            <person name="Gaudet P."/>
            <person name="Anjard C."/>
            <person name="Babu M.M."/>
            <person name="Basu S."/>
            <person name="Bushmanova Y."/>
            <person name="van der Wel H."/>
            <person name="Katoh-Kurasawa M."/>
            <person name="Dinh C."/>
            <person name="Coutinho P.M."/>
            <person name="Saito T."/>
            <person name="Elias M."/>
            <person name="Schaap P."/>
            <person name="Kay R.R."/>
            <person name="Henrissat B."/>
            <person name="Eichinger L."/>
            <person name="Rivero F."/>
            <person name="Putnam N.H."/>
            <person name="West C.M."/>
            <person name="Loomis W.F."/>
            <person name="Chisholm R.L."/>
            <person name="Shaulsky G."/>
            <person name="Strassmann J.E."/>
            <person name="Queller D.C."/>
            <person name="Kuspa A."/>
            <person name="Grigoriev I.V."/>
        </authorList>
    </citation>
    <scope>NUCLEOTIDE SEQUENCE [LARGE SCALE GENOMIC DNA]</scope>
    <source>
        <strain evidence="4">QSDP1</strain>
    </source>
</reference>
<evidence type="ECO:0000256" key="1">
    <source>
        <dbReference type="ARBA" id="ARBA00023125"/>
    </source>
</evidence>
<dbReference type="PANTHER" id="PTHR10245">
    <property type="entry name" value="ENDOTHELIAL DIFFERENTIATION-RELATED FACTOR 1 MULTIPROTEIN BRIDGING FACTOR 1"/>
    <property type="match status" value="1"/>
</dbReference>
<dbReference type="GO" id="GO:0003677">
    <property type="term" value="F:DNA binding"/>
    <property type="evidence" value="ECO:0007669"/>
    <property type="project" value="UniProtKB-KW"/>
</dbReference>
<dbReference type="OMA" id="KANQQRS"/>
<dbReference type="Pfam" id="PF01381">
    <property type="entry name" value="HTH_3"/>
    <property type="match status" value="1"/>
</dbReference>
<protein>
    <recommendedName>
        <fullName evidence="2">HTH cro/C1-type domain-containing protein</fullName>
    </recommendedName>
</protein>
<dbReference type="PANTHER" id="PTHR10245:SF15">
    <property type="entry name" value="ENDOTHELIAL DIFFERENTIATION-RELATED FACTOR 1"/>
    <property type="match status" value="1"/>
</dbReference>
<evidence type="ECO:0000313" key="3">
    <source>
        <dbReference type="EMBL" id="EGC33278.1"/>
    </source>
</evidence>
<dbReference type="eggNOG" id="KOG3398">
    <property type="taxonomic scope" value="Eukaryota"/>
</dbReference>
<dbReference type="STRING" id="5786.F0ZRY8"/>
<dbReference type="PROSITE" id="PS50943">
    <property type="entry name" value="HTH_CROC1"/>
    <property type="match status" value="1"/>
</dbReference>
<dbReference type="InParanoid" id="F0ZRY8"/>
<evidence type="ECO:0000259" key="2">
    <source>
        <dbReference type="PROSITE" id="PS50943"/>
    </source>
</evidence>
<name>F0ZRY8_DICPU</name>
<dbReference type="GeneID" id="10504548"/>
<dbReference type="CDD" id="cd00093">
    <property type="entry name" value="HTH_XRE"/>
    <property type="match status" value="1"/>
</dbReference>
<organism evidence="3 4">
    <name type="scientific">Dictyostelium purpureum</name>
    <name type="common">Slime mold</name>
    <dbReference type="NCBI Taxonomy" id="5786"/>
    <lineage>
        <taxon>Eukaryota</taxon>
        <taxon>Amoebozoa</taxon>
        <taxon>Evosea</taxon>
        <taxon>Eumycetozoa</taxon>
        <taxon>Dictyostelia</taxon>
        <taxon>Dictyosteliales</taxon>
        <taxon>Dictyosteliaceae</taxon>
        <taxon>Dictyostelium</taxon>
    </lineage>
</organism>
<dbReference type="Gene3D" id="1.10.260.40">
    <property type="entry name" value="lambda repressor-like DNA-binding domains"/>
    <property type="match status" value="1"/>
</dbReference>
<evidence type="ECO:0000313" key="4">
    <source>
        <dbReference type="Proteomes" id="UP000001064"/>
    </source>
</evidence>
<dbReference type="GO" id="GO:0005634">
    <property type="term" value="C:nucleus"/>
    <property type="evidence" value="ECO:0000318"/>
    <property type="project" value="GO_Central"/>
</dbReference>
<sequence>MNRYLNLQYGAGTNKILNGVNQKKIEEADEDAALPELKASVPKAISKARNDLKMTQKDLAFKVNERPSVINDYENGTAIPSQPILAKLEKALNVKLRGKDVGKPLKADAPAKK</sequence>
<feature type="domain" description="HTH cro/C1-type" evidence="2">
    <location>
        <begin position="45"/>
        <end position="99"/>
    </location>
</feature>
<dbReference type="FunFam" id="1.10.260.40:FF:000018">
    <property type="entry name" value="Multiprotein bridging factor 1"/>
    <property type="match status" value="1"/>
</dbReference>
<dbReference type="AlphaFoldDB" id="F0ZRY8"/>
<dbReference type="SUPFAM" id="SSF47413">
    <property type="entry name" value="lambda repressor-like DNA-binding domains"/>
    <property type="match status" value="1"/>
</dbReference>
<dbReference type="SMART" id="SM00530">
    <property type="entry name" value="HTH_XRE"/>
    <property type="match status" value="1"/>
</dbReference>
<dbReference type="KEGG" id="dpp:DICPUDRAFT_154675"/>
<dbReference type="FunCoup" id="F0ZRY8">
    <property type="interactions" value="739"/>
</dbReference>
<dbReference type="Proteomes" id="UP000001064">
    <property type="component" value="Unassembled WGS sequence"/>
</dbReference>
<dbReference type="VEuPathDB" id="AmoebaDB:DICPUDRAFT_154675"/>
<accession>F0ZRY8</accession>
<dbReference type="RefSeq" id="XP_003290179.1">
    <property type="nucleotide sequence ID" value="XM_003290131.1"/>
</dbReference>
<gene>
    <name evidence="3" type="ORF">DICPUDRAFT_154675</name>
</gene>
<dbReference type="InterPro" id="IPR001387">
    <property type="entry name" value="Cro/C1-type_HTH"/>
</dbReference>